<evidence type="ECO:0000313" key="2">
    <source>
        <dbReference type="EMBL" id="MEB5475449.1"/>
    </source>
</evidence>
<dbReference type="RefSeq" id="WP_195772111.1">
    <property type="nucleotide sequence ID" value="NZ_VTDN01000001.1"/>
</dbReference>
<name>A0ABU6DNM2_9GAMM</name>
<sequence>MDIQFKQQNLILVGTIDFKNAETVYQQGLSLILQNKQDKIFVDLSQLEHGNTLALAVFVQWLRHTPELNGLIFKAVPDKMLKIIQSCHLEKELQMVS</sequence>
<evidence type="ECO:0000313" key="3">
    <source>
        <dbReference type="Proteomes" id="UP001339883"/>
    </source>
</evidence>
<dbReference type="EMBL" id="VTDN01000001">
    <property type="protein sequence ID" value="MEB5475449.1"/>
    <property type="molecule type" value="Genomic_DNA"/>
</dbReference>
<keyword evidence="3" id="KW-1185">Reference proteome</keyword>
<accession>A0ABU6DNM2</accession>
<dbReference type="Pfam" id="PF13466">
    <property type="entry name" value="STAS_2"/>
    <property type="match status" value="1"/>
</dbReference>
<dbReference type="SUPFAM" id="SSF52091">
    <property type="entry name" value="SpoIIaa-like"/>
    <property type="match status" value="1"/>
</dbReference>
<protein>
    <submittedName>
        <fullName evidence="2">STAS domain-containing protein</fullName>
    </submittedName>
</protein>
<dbReference type="InterPro" id="IPR058548">
    <property type="entry name" value="MlaB-like_STAS"/>
</dbReference>
<dbReference type="Proteomes" id="UP001339883">
    <property type="component" value="Unassembled WGS sequence"/>
</dbReference>
<proteinExistence type="predicted"/>
<reference evidence="2 3" key="1">
    <citation type="submission" date="2019-08" db="EMBL/GenBank/DDBJ databases">
        <title>Five species of Acinetobacter isolated from floral nectar and animal pollinators.</title>
        <authorList>
            <person name="Hendry T.A."/>
        </authorList>
    </citation>
    <scope>NUCLEOTIDE SEQUENCE [LARGE SCALE GENOMIC DNA]</scope>
    <source>
        <strain evidence="2 3">MD18.27</strain>
    </source>
</reference>
<gene>
    <name evidence="2" type="ORF">I2F25_00030</name>
</gene>
<organism evidence="2 3">
    <name type="scientific">Acinetobacter pollinis</name>
    <dbReference type="NCBI Taxonomy" id="2605270"/>
    <lineage>
        <taxon>Bacteria</taxon>
        <taxon>Pseudomonadati</taxon>
        <taxon>Pseudomonadota</taxon>
        <taxon>Gammaproteobacteria</taxon>
        <taxon>Moraxellales</taxon>
        <taxon>Moraxellaceae</taxon>
        <taxon>Acinetobacter</taxon>
    </lineage>
</organism>
<dbReference type="Gene3D" id="3.30.750.24">
    <property type="entry name" value="STAS domain"/>
    <property type="match status" value="1"/>
</dbReference>
<evidence type="ECO:0000259" key="1">
    <source>
        <dbReference type="Pfam" id="PF13466"/>
    </source>
</evidence>
<comment type="caution">
    <text evidence="2">The sequence shown here is derived from an EMBL/GenBank/DDBJ whole genome shotgun (WGS) entry which is preliminary data.</text>
</comment>
<dbReference type="InterPro" id="IPR036513">
    <property type="entry name" value="STAS_dom_sf"/>
</dbReference>
<feature type="domain" description="MlaB-like STAS" evidence="1">
    <location>
        <begin position="12"/>
        <end position="85"/>
    </location>
</feature>